<sequence>MTAVLDPAPAAVPRPAARRRAWLLTAAGALVTLLYLLSWSVYALAHTGDDRYRAVAPGAPARALSAEWRLLGLVRTPRLVASSGEPGLAGAGATYVVAELERTPVEVTDFAFCTTALLGPGGRVWEPGDRGSGVPSRDTPGCSSEDREVGRAYRFEVVYLVPTAFVDQVVGVALPDRTTAARTPVLRPPA</sequence>
<feature type="transmembrane region" description="Helical" evidence="2">
    <location>
        <begin position="21"/>
        <end position="45"/>
    </location>
</feature>
<dbReference type="RefSeq" id="WP_091416121.1">
    <property type="nucleotide sequence ID" value="NZ_LT629749.1"/>
</dbReference>
<keyword evidence="2" id="KW-1133">Transmembrane helix</keyword>
<evidence type="ECO:0000256" key="1">
    <source>
        <dbReference type="SAM" id="MobiDB-lite"/>
    </source>
</evidence>
<dbReference type="Proteomes" id="UP000199092">
    <property type="component" value="Chromosome I"/>
</dbReference>
<evidence type="ECO:0000256" key="2">
    <source>
        <dbReference type="SAM" id="Phobius"/>
    </source>
</evidence>
<dbReference type="EMBL" id="LT629749">
    <property type="protein sequence ID" value="SDT42674.1"/>
    <property type="molecule type" value="Genomic_DNA"/>
</dbReference>
<protein>
    <submittedName>
        <fullName evidence="3">Uncharacterized protein</fullName>
    </submittedName>
</protein>
<evidence type="ECO:0000313" key="3">
    <source>
        <dbReference type="EMBL" id="SDT42674.1"/>
    </source>
</evidence>
<proteinExistence type="predicted"/>
<keyword evidence="2" id="KW-0812">Transmembrane</keyword>
<feature type="region of interest" description="Disordered" evidence="1">
    <location>
        <begin position="124"/>
        <end position="145"/>
    </location>
</feature>
<keyword evidence="2" id="KW-0472">Membrane</keyword>
<reference evidence="3 4" key="1">
    <citation type="submission" date="2016-10" db="EMBL/GenBank/DDBJ databases">
        <authorList>
            <person name="de Groot N.N."/>
        </authorList>
    </citation>
    <scope>NUCLEOTIDE SEQUENCE [LARGE SCALE GENOMIC DNA]</scope>
    <source>
        <strain evidence="3 4">DSM 21741</strain>
    </source>
</reference>
<dbReference type="AlphaFoldDB" id="A0A1H2A9Y2"/>
<dbReference type="STRING" id="546871.SAMN04488543_4325"/>
<accession>A0A1H2A9Y2</accession>
<name>A0A1H2A9Y2_9ACTN</name>
<keyword evidence="4" id="KW-1185">Reference proteome</keyword>
<organism evidence="3 4">
    <name type="scientific">Friedmanniella luteola</name>
    <dbReference type="NCBI Taxonomy" id="546871"/>
    <lineage>
        <taxon>Bacteria</taxon>
        <taxon>Bacillati</taxon>
        <taxon>Actinomycetota</taxon>
        <taxon>Actinomycetes</taxon>
        <taxon>Propionibacteriales</taxon>
        <taxon>Nocardioidaceae</taxon>
        <taxon>Friedmanniella</taxon>
    </lineage>
</organism>
<dbReference type="OrthoDB" id="3727746at2"/>
<evidence type="ECO:0000313" key="4">
    <source>
        <dbReference type="Proteomes" id="UP000199092"/>
    </source>
</evidence>
<gene>
    <name evidence="3" type="ORF">SAMN04488543_4325</name>
</gene>